<keyword evidence="3" id="KW-1185">Reference proteome</keyword>
<evidence type="ECO:0000256" key="1">
    <source>
        <dbReference type="SAM" id="SignalP"/>
    </source>
</evidence>
<evidence type="ECO:0000313" key="2">
    <source>
        <dbReference type="EMBL" id="PPJ59983.1"/>
    </source>
</evidence>
<organism evidence="2 3">
    <name type="scientific">Cercospora berteroae</name>
    <dbReference type="NCBI Taxonomy" id="357750"/>
    <lineage>
        <taxon>Eukaryota</taxon>
        <taxon>Fungi</taxon>
        <taxon>Dikarya</taxon>
        <taxon>Ascomycota</taxon>
        <taxon>Pezizomycotina</taxon>
        <taxon>Dothideomycetes</taxon>
        <taxon>Dothideomycetidae</taxon>
        <taxon>Mycosphaerellales</taxon>
        <taxon>Mycosphaerellaceae</taxon>
        <taxon>Cercospora</taxon>
    </lineage>
</organism>
<gene>
    <name evidence="2" type="ORF">CBER1_10140</name>
</gene>
<protein>
    <submittedName>
        <fullName evidence="2">Uncharacterized protein</fullName>
    </submittedName>
</protein>
<reference evidence="3" key="1">
    <citation type="journal article" date="2017" name="bioRxiv">
        <title>Conservation of a gene cluster reveals novel cercosporin biosynthetic mechanisms and extends production to the genus Colletotrichum.</title>
        <authorList>
            <person name="de Jonge R."/>
            <person name="Ebert M.K."/>
            <person name="Huitt-Roehl C.R."/>
            <person name="Pal P."/>
            <person name="Suttle J.C."/>
            <person name="Spanner R.E."/>
            <person name="Neubauer J.D."/>
            <person name="Jurick W.M.II."/>
            <person name="Stott K.A."/>
            <person name="Secor G.A."/>
            <person name="Thomma B.P.H.J."/>
            <person name="Van de Peer Y."/>
            <person name="Townsend C.A."/>
            <person name="Bolton M.D."/>
        </authorList>
    </citation>
    <scope>NUCLEOTIDE SEQUENCE [LARGE SCALE GENOMIC DNA]</scope>
    <source>
        <strain evidence="3">CBS538.71</strain>
    </source>
</reference>
<proteinExistence type="predicted"/>
<dbReference type="EMBL" id="PNEN01000321">
    <property type="protein sequence ID" value="PPJ59983.1"/>
    <property type="molecule type" value="Genomic_DNA"/>
</dbReference>
<comment type="caution">
    <text evidence="2">The sequence shown here is derived from an EMBL/GenBank/DDBJ whole genome shotgun (WGS) entry which is preliminary data.</text>
</comment>
<accession>A0A2S6CJV5</accession>
<name>A0A2S6CJV5_9PEZI</name>
<evidence type="ECO:0000313" key="3">
    <source>
        <dbReference type="Proteomes" id="UP000237631"/>
    </source>
</evidence>
<keyword evidence="1" id="KW-0732">Signal</keyword>
<feature type="chain" id="PRO_5015523299" evidence="1">
    <location>
        <begin position="20"/>
        <end position="264"/>
    </location>
</feature>
<feature type="signal peptide" evidence="1">
    <location>
        <begin position="1"/>
        <end position="19"/>
    </location>
</feature>
<dbReference type="Proteomes" id="UP000237631">
    <property type="component" value="Unassembled WGS sequence"/>
</dbReference>
<dbReference type="OrthoDB" id="3640066at2759"/>
<dbReference type="AlphaFoldDB" id="A0A2S6CJV5"/>
<sequence length="264" mass="29650">MRTGILAASFAALLAIAYGSPTGLQSDASDKHVNAIRAVDDANLDTLEHMNTDFSLEDTNPTYIQVKNNFTGAPPCGDGWAVPGGHVLMKWDIDDARASAQKGDKFSKGSKHKVCGYQYVVCLRVPNEAKQQDTGFWEIARWTGGPKDGTLKYWQETIVFNTDGGSAKIYPAHGSVWACAKGKMNWWYEDDKYWLPGNSRNKADYEHNTPIRQPSWGGPCHCGFNLNTDMELSITKWGFSVEMWMGGVLRERRGWEWWIMRVCL</sequence>